<evidence type="ECO:0000256" key="1">
    <source>
        <dbReference type="SAM" id="MobiDB-lite"/>
    </source>
</evidence>
<keyword evidence="3" id="KW-1185">Reference proteome</keyword>
<feature type="region of interest" description="Disordered" evidence="1">
    <location>
        <begin position="1"/>
        <end position="139"/>
    </location>
</feature>
<proteinExistence type="predicted"/>
<dbReference type="GeneID" id="37069191"/>
<feature type="compositionally biased region" description="Polar residues" evidence="1">
    <location>
        <begin position="56"/>
        <end position="68"/>
    </location>
</feature>
<dbReference type="Proteomes" id="UP000247233">
    <property type="component" value="Unassembled WGS sequence"/>
</dbReference>
<name>A0A317UXL5_9EURO</name>
<dbReference type="EMBL" id="MSFL01000047">
    <property type="protein sequence ID" value="PWY66079.1"/>
    <property type="molecule type" value="Genomic_DNA"/>
</dbReference>
<evidence type="ECO:0000313" key="3">
    <source>
        <dbReference type="Proteomes" id="UP000247233"/>
    </source>
</evidence>
<feature type="compositionally biased region" description="Basic and acidic residues" evidence="1">
    <location>
        <begin position="44"/>
        <end position="55"/>
    </location>
</feature>
<dbReference type="STRING" id="1448321.A0A317UXL5"/>
<reference evidence="2 3" key="1">
    <citation type="submission" date="2016-12" db="EMBL/GenBank/DDBJ databases">
        <title>The genomes of Aspergillus section Nigri reveals drivers in fungal speciation.</title>
        <authorList>
            <consortium name="DOE Joint Genome Institute"/>
            <person name="Vesth T.C."/>
            <person name="Nybo J."/>
            <person name="Theobald S."/>
            <person name="Brandl J."/>
            <person name="Frisvad J.C."/>
            <person name="Nielsen K.F."/>
            <person name="Lyhne E.K."/>
            <person name="Kogle M.E."/>
            <person name="Kuo A."/>
            <person name="Riley R."/>
            <person name="Clum A."/>
            <person name="Nolan M."/>
            <person name="Lipzen A."/>
            <person name="Salamov A."/>
            <person name="Henrissat B."/>
            <person name="Wiebenga A."/>
            <person name="De Vries R.P."/>
            <person name="Grigoriev I.V."/>
            <person name="Mortensen U.H."/>
            <person name="Andersen M.R."/>
            <person name="Baker S.E."/>
        </authorList>
    </citation>
    <scope>NUCLEOTIDE SEQUENCE [LARGE SCALE GENOMIC DNA]</scope>
    <source>
        <strain evidence="2 3">CBS 117.55</strain>
    </source>
</reference>
<dbReference type="VEuPathDB" id="FungiDB:BO70DRAFT_400871"/>
<evidence type="ECO:0000313" key="2">
    <source>
        <dbReference type="EMBL" id="PWY66079.1"/>
    </source>
</evidence>
<accession>A0A317UXL5</accession>
<comment type="caution">
    <text evidence="2">The sequence shown here is derived from an EMBL/GenBank/DDBJ whole genome shotgun (WGS) entry which is preliminary data.</text>
</comment>
<organism evidence="2 3">
    <name type="scientific">Aspergillus heteromorphus CBS 117.55</name>
    <dbReference type="NCBI Taxonomy" id="1448321"/>
    <lineage>
        <taxon>Eukaryota</taxon>
        <taxon>Fungi</taxon>
        <taxon>Dikarya</taxon>
        <taxon>Ascomycota</taxon>
        <taxon>Pezizomycotina</taxon>
        <taxon>Eurotiomycetes</taxon>
        <taxon>Eurotiomycetidae</taxon>
        <taxon>Eurotiales</taxon>
        <taxon>Aspergillaceae</taxon>
        <taxon>Aspergillus</taxon>
        <taxon>Aspergillus subgen. Circumdati</taxon>
    </lineage>
</organism>
<sequence>MSSPPPATENTRSGPLVTPAASAQHDCSEGPDPLLDKHRRHRDARGQLIHDDRHNQAPSPSRAESPTGHQWAKPVSSFALKRATTAPIERLSRPDRSHSPQLSERDSIFATHYLPSDAEPSVTPHVAPVGDAQHDPRLP</sequence>
<protein>
    <submittedName>
        <fullName evidence="2">Uncharacterized protein</fullName>
    </submittedName>
</protein>
<dbReference type="RefSeq" id="XP_025394718.1">
    <property type="nucleotide sequence ID" value="XM_025546954.1"/>
</dbReference>
<gene>
    <name evidence="2" type="ORF">BO70DRAFT_400871</name>
</gene>
<dbReference type="AlphaFoldDB" id="A0A317UXL5"/>
<dbReference type="OrthoDB" id="10427787at2759"/>
<feature type="compositionally biased region" description="Basic and acidic residues" evidence="1">
    <location>
        <begin position="90"/>
        <end position="107"/>
    </location>
</feature>